<feature type="non-terminal residue" evidence="1">
    <location>
        <position position="1"/>
    </location>
</feature>
<sequence length="63" mass="7055">GMSMPDDLMKIIAHNPLPEYGNSERKKVGEIAGIEVWSDPNLPDDELRVVQGNKIVQRIKLAQ</sequence>
<comment type="caution">
    <text evidence="1">The sequence shown here is derived from an EMBL/GenBank/DDBJ whole genome shotgun (WGS) entry which is preliminary data.</text>
</comment>
<dbReference type="AlphaFoldDB" id="A0A0F9B1Q1"/>
<gene>
    <name evidence="1" type="ORF">LCGC14_2843220</name>
</gene>
<protein>
    <submittedName>
        <fullName evidence="1">Uncharacterized protein</fullName>
    </submittedName>
</protein>
<accession>A0A0F9B1Q1</accession>
<proteinExistence type="predicted"/>
<name>A0A0F9B1Q1_9ZZZZ</name>
<organism evidence="1">
    <name type="scientific">marine sediment metagenome</name>
    <dbReference type="NCBI Taxonomy" id="412755"/>
    <lineage>
        <taxon>unclassified sequences</taxon>
        <taxon>metagenomes</taxon>
        <taxon>ecological metagenomes</taxon>
    </lineage>
</organism>
<evidence type="ECO:0000313" key="1">
    <source>
        <dbReference type="EMBL" id="KKK78471.1"/>
    </source>
</evidence>
<dbReference type="EMBL" id="LAZR01054475">
    <property type="protein sequence ID" value="KKK78471.1"/>
    <property type="molecule type" value="Genomic_DNA"/>
</dbReference>
<reference evidence="1" key="1">
    <citation type="journal article" date="2015" name="Nature">
        <title>Complex archaea that bridge the gap between prokaryotes and eukaryotes.</title>
        <authorList>
            <person name="Spang A."/>
            <person name="Saw J.H."/>
            <person name="Jorgensen S.L."/>
            <person name="Zaremba-Niedzwiedzka K."/>
            <person name="Martijn J."/>
            <person name="Lind A.E."/>
            <person name="van Eijk R."/>
            <person name="Schleper C."/>
            <person name="Guy L."/>
            <person name="Ettema T.J."/>
        </authorList>
    </citation>
    <scope>NUCLEOTIDE SEQUENCE</scope>
</reference>